<comment type="caution">
    <text evidence="1">The sequence shown here is derived from an EMBL/GenBank/DDBJ whole genome shotgun (WGS) entry which is preliminary data.</text>
</comment>
<evidence type="ECO:0000313" key="1">
    <source>
        <dbReference type="EMBL" id="KKN87355.1"/>
    </source>
</evidence>
<proteinExistence type="predicted"/>
<protein>
    <submittedName>
        <fullName evidence="1">Uncharacterized protein</fullName>
    </submittedName>
</protein>
<accession>A0A0F9U2A2</accession>
<dbReference type="AlphaFoldDB" id="A0A0F9U2A2"/>
<dbReference type="EMBL" id="LAZR01000138">
    <property type="protein sequence ID" value="KKN87355.1"/>
    <property type="molecule type" value="Genomic_DNA"/>
</dbReference>
<reference evidence="1" key="1">
    <citation type="journal article" date="2015" name="Nature">
        <title>Complex archaea that bridge the gap between prokaryotes and eukaryotes.</title>
        <authorList>
            <person name="Spang A."/>
            <person name="Saw J.H."/>
            <person name="Jorgensen S.L."/>
            <person name="Zaremba-Niedzwiedzka K."/>
            <person name="Martijn J."/>
            <person name="Lind A.E."/>
            <person name="van Eijk R."/>
            <person name="Schleper C."/>
            <person name="Guy L."/>
            <person name="Ettema T.J."/>
        </authorList>
    </citation>
    <scope>NUCLEOTIDE SEQUENCE</scope>
</reference>
<sequence length="69" mass="7799">MTSFGVAKKIGPNRYRVVHSKPKEQHHTGTPCGFCGNGRRSDARGLLCSRCRLYAKPKAWEKKQRARKG</sequence>
<gene>
    <name evidence="1" type="ORF">LCGC14_0258090</name>
</gene>
<name>A0A0F9U2A2_9ZZZZ</name>
<organism evidence="1">
    <name type="scientific">marine sediment metagenome</name>
    <dbReference type="NCBI Taxonomy" id="412755"/>
    <lineage>
        <taxon>unclassified sequences</taxon>
        <taxon>metagenomes</taxon>
        <taxon>ecological metagenomes</taxon>
    </lineage>
</organism>